<dbReference type="AlphaFoldDB" id="A0A813UYJ9"/>
<gene>
    <name evidence="1" type="ORF">JYZ213_LOCUS7155</name>
</gene>
<accession>A0A813UYJ9</accession>
<evidence type="ECO:0000313" key="2">
    <source>
        <dbReference type="Proteomes" id="UP000663845"/>
    </source>
</evidence>
<protein>
    <submittedName>
        <fullName evidence="1">Uncharacterized protein</fullName>
    </submittedName>
</protein>
<comment type="caution">
    <text evidence="1">The sequence shown here is derived from an EMBL/GenBank/DDBJ whole genome shotgun (WGS) entry which is preliminary data.</text>
</comment>
<name>A0A813UYJ9_9BILA</name>
<proteinExistence type="predicted"/>
<dbReference type="EMBL" id="CAJNOG010000046">
    <property type="protein sequence ID" value="CAF0837005.1"/>
    <property type="molecule type" value="Genomic_DNA"/>
</dbReference>
<reference evidence="1" key="1">
    <citation type="submission" date="2021-02" db="EMBL/GenBank/DDBJ databases">
        <authorList>
            <person name="Nowell W R."/>
        </authorList>
    </citation>
    <scope>NUCLEOTIDE SEQUENCE</scope>
</reference>
<sequence>MSTYSGNLNNNSLSFTRPNQQQTGFYFMAVEVITSVTGSYKFVVDSAIDTYGCLYGGPFNSTQPMSNMITCDDDSGPASNFELKATLTAYQPTTVVVTTYTSLQTGSFTVQGYGPAQVTIKKIVPDIMSTYSGNLNNNSLSFTRPNQQQTGFYFMAVEVITSVTGSYKFVVDSAIDTYGCLYGGPFNSTQPMSNMITCDDDSGPASNFELKATLTAYQPTTVVVTTYTSLQTGSFSVYAYGPAQVAMRGMLPFCFKKSNIRLDTILLVQDFLYDHI</sequence>
<evidence type="ECO:0000313" key="1">
    <source>
        <dbReference type="EMBL" id="CAF0837005.1"/>
    </source>
</evidence>
<organism evidence="1 2">
    <name type="scientific">Adineta steineri</name>
    <dbReference type="NCBI Taxonomy" id="433720"/>
    <lineage>
        <taxon>Eukaryota</taxon>
        <taxon>Metazoa</taxon>
        <taxon>Spiralia</taxon>
        <taxon>Gnathifera</taxon>
        <taxon>Rotifera</taxon>
        <taxon>Eurotatoria</taxon>
        <taxon>Bdelloidea</taxon>
        <taxon>Adinetida</taxon>
        <taxon>Adinetidae</taxon>
        <taxon>Adineta</taxon>
    </lineage>
</organism>
<dbReference type="Proteomes" id="UP000663845">
    <property type="component" value="Unassembled WGS sequence"/>
</dbReference>